<protein>
    <submittedName>
        <fullName evidence="2">Unannotated protein</fullName>
    </submittedName>
</protein>
<dbReference type="AlphaFoldDB" id="A0A6J6F249"/>
<dbReference type="SUPFAM" id="SSF54909">
    <property type="entry name" value="Dimeric alpha+beta barrel"/>
    <property type="match status" value="1"/>
</dbReference>
<dbReference type="GO" id="GO:0016491">
    <property type="term" value="F:oxidoreductase activity"/>
    <property type="evidence" value="ECO:0007669"/>
    <property type="project" value="InterPro"/>
</dbReference>
<dbReference type="InterPro" id="IPR009799">
    <property type="entry name" value="EthD_dom"/>
</dbReference>
<dbReference type="Pfam" id="PF07110">
    <property type="entry name" value="EthD"/>
    <property type="match status" value="1"/>
</dbReference>
<proteinExistence type="predicted"/>
<dbReference type="EMBL" id="CAEZSR010000165">
    <property type="protein sequence ID" value="CAB4582920.1"/>
    <property type="molecule type" value="Genomic_DNA"/>
</dbReference>
<gene>
    <name evidence="2" type="ORF">UFOPK1493_03207</name>
</gene>
<dbReference type="InterPro" id="IPR011008">
    <property type="entry name" value="Dimeric_a/b-barrel"/>
</dbReference>
<dbReference type="Gene3D" id="3.30.70.100">
    <property type="match status" value="1"/>
</dbReference>
<feature type="domain" description="EthD" evidence="1">
    <location>
        <begin position="12"/>
        <end position="92"/>
    </location>
</feature>
<evidence type="ECO:0000313" key="2">
    <source>
        <dbReference type="EMBL" id="CAB4582920.1"/>
    </source>
</evidence>
<accession>A0A6J6F249</accession>
<evidence type="ECO:0000259" key="1">
    <source>
        <dbReference type="Pfam" id="PF07110"/>
    </source>
</evidence>
<reference evidence="2" key="1">
    <citation type="submission" date="2020-05" db="EMBL/GenBank/DDBJ databases">
        <authorList>
            <person name="Chiriac C."/>
            <person name="Salcher M."/>
            <person name="Ghai R."/>
            <person name="Kavagutti S V."/>
        </authorList>
    </citation>
    <scope>NUCLEOTIDE SEQUENCE</scope>
</reference>
<name>A0A6J6F249_9ZZZZ</name>
<organism evidence="2">
    <name type="scientific">freshwater metagenome</name>
    <dbReference type="NCBI Taxonomy" id="449393"/>
    <lineage>
        <taxon>unclassified sequences</taxon>
        <taxon>metagenomes</taxon>
        <taxon>ecological metagenomes</taxon>
    </lineage>
</organism>
<sequence length="112" mass="13095">MLKVMWFLKRAEGISLEEFDAWWREHLHMIADRQRPQLLRYTVNIRRSDSDTLAGHPGTDCEWDGVAEQWFADEAAFDEVYGRPAAAETRADTLAHVSRFERLIVHEIPVIE</sequence>